<protein>
    <submittedName>
        <fullName evidence="2">Uncharacterized protein</fullName>
    </submittedName>
</protein>
<dbReference type="GO" id="GO:0055105">
    <property type="term" value="F:ubiquitin-protein transferase inhibitor activity"/>
    <property type="evidence" value="ECO:0007669"/>
    <property type="project" value="TreeGrafter"/>
</dbReference>
<dbReference type="HOGENOM" id="CLU_486667_0_0_1"/>
<sequence>MEDVMLPFLSSNVEDVEETGHTLLGLIISAANDPQPRQSLSEIYHVIVHSGLSRFLDPLSVVPTLLPSVRLGSQDILDVIGECCSAKENVIAIQEALECLSTRYTDHEEEDEDEGHQGDESDNEETTTAAGQLIRLLNLSASSIPRLRITSKTKHSTSLHPLIINLQAVILKIPASKAESRVAISSVSRLVNGSIGWVRNSVVGVDEAELQNVMGILTSFLFASLTSCSNHIQSNLAQRTFERYFPRLVVPRSRPIPTTSKLDDWQEGEAVVVEALDAYTSVGCNLDTLLSEPSLGSLILFAHSSSPADPAEVIVRYLPAFLTSIQTNTALDESLSLLLSSVYQIHLTSSTAATSSPSGTSLETSGTSNELSTVPITTLLPLLHILPHLASAHPSPQIRHITYRLLSLLLSICPSEVRFDLLVDLVRGDDEEERGQIKVAAIGLVKEAVLDGLALSPGTSPTNSFTTPTFCKTFTPIIFTPSPSTLFTSDLLLEDFLDSVEPKRLIEALGLVFVLLMRDKDNRTGIRDASTVQHVKKQLLVPLKQALGRWLPVAEDDMEAIMPLAALDAAVERVEGALEKMDAELASQ</sequence>
<dbReference type="STRING" id="933084.A0A067Q077"/>
<name>A0A067Q077_9AGAM</name>
<feature type="region of interest" description="Disordered" evidence="1">
    <location>
        <begin position="105"/>
        <end position="127"/>
    </location>
</feature>
<dbReference type="InterPro" id="IPR016024">
    <property type="entry name" value="ARM-type_fold"/>
</dbReference>
<evidence type="ECO:0000313" key="3">
    <source>
        <dbReference type="Proteomes" id="UP000027265"/>
    </source>
</evidence>
<organism evidence="2 3">
    <name type="scientific">Jaapia argillacea MUCL 33604</name>
    <dbReference type="NCBI Taxonomy" id="933084"/>
    <lineage>
        <taxon>Eukaryota</taxon>
        <taxon>Fungi</taxon>
        <taxon>Dikarya</taxon>
        <taxon>Basidiomycota</taxon>
        <taxon>Agaricomycotina</taxon>
        <taxon>Agaricomycetes</taxon>
        <taxon>Agaricomycetidae</taxon>
        <taxon>Jaapiales</taxon>
        <taxon>Jaapiaceae</taxon>
        <taxon>Jaapia</taxon>
    </lineage>
</organism>
<evidence type="ECO:0000256" key="1">
    <source>
        <dbReference type="SAM" id="MobiDB-lite"/>
    </source>
</evidence>
<dbReference type="PANTHER" id="PTHR15430">
    <property type="entry name" value="GLOMULIN"/>
    <property type="match status" value="1"/>
</dbReference>
<dbReference type="PANTHER" id="PTHR15430:SF1">
    <property type="entry name" value="GLOMULIN"/>
    <property type="match status" value="1"/>
</dbReference>
<dbReference type="InterPro" id="IPR013877">
    <property type="entry name" value="YAP-bd/ALF4/Glomulin"/>
</dbReference>
<accession>A0A067Q077</accession>
<reference evidence="3" key="1">
    <citation type="journal article" date="2014" name="Proc. Natl. Acad. Sci. U.S.A.">
        <title>Extensive sampling of basidiomycete genomes demonstrates inadequacy of the white-rot/brown-rot paradigm for wood decay fungi.</title>
        <authorList>
            <person name="Riley R."/>
            <person name="Salamov A.A."/>
            <person name="Brown D.W."/>
            <person name="Nagy L.G."/>
            <person name="Floudas D."/>
            <person name="Held B.W."/>
            <person name="Levasseur A."/>
            <person name="Lombard V."/>
            <person name="Morin E."/>
            <person name="Otillar R."/>
            <person name="Lindquist E.A."/>
            <person name="Sun H."/>
            <person name="LaButti K.M."/>
            <person name="Schmutz J."/>
            <person name="Jabbour D."/>
            <person name="Luo H."/>
            <person name="Baker S.E."/>
            <person name="Pisabarro A.G."/>
            <person name="Walton J.D."/>
            <person name="Blanchette R.A."/>
            <person name="Henrissat B."/>
            <person name="Martin F."/>
            <person name="Cullen D."/>
            <person name="Hibbett D.S."/>
            <person name="Grigoriev I.V."/>
        </authorList>
    </citation>
    <scope>NUCLEOTIDE SEQUENCE [LARGE SCALE GENOMIC DNA]</scope>
    <source>
        <strain evidence="3">MUCL 33604</strain>
    </source>
</reference>
<dbReference type="EMBL" id="KL197714">
    <property type="protein sequence ID" value="KDQ60379.1"/>
    <property type="molecule type" value="Genomic_DNA"/>
</dbReference>
<dbReference type="Pfam" id="PF08568">
    <property type="entry name" value="Kinetochor_Ybp2"/>
    <property type="match status" value="1"/>
</dbReference>
<evidence type="ECO:0000313" key="2">
    <source>
        <dbReference type="EMBL" id="KDQ60379.1"/>
    </source>
</evidence>
<dbReference type="Proteomes" id="UP000027265">
    <property type="component" value="Unassembled WGS sequence"/>
</dbReference>
<dbReference type="InterPro" id="IPR019516">
    <property type="entry name" value="Glomulin/ALF4"/>
</dbReference>
<proteinExistence type="predicted"/>
<keyword evidence="3" id="KW-1185">Reference proteome</keyword>
<gene>
    <name evidence="2" type="ORF">JAAARDRAFT_56287</name>
</gene>
<dbReference type="SUPFAM" id="SSF48371">
    <property type="entry name" value="ARM repeat"/>
    <property type="match status" value="1"/>
</dbReference>
<dbReference type="GO" id="GO:0005737">
    <property type="term" value="C:cytoplasm"/>
    <property type="evidence" value="ECO:0007669"/>
    <property type="project" value="TreeGrafter"/>
</dbReference>
<dbReference type="OrthoDB" id="5396786at2759"/>
<feature type="compositionally biased region" description="Acidic residues" evidence="1">
    <location>
        <begin position="107"/>
        <end position="125"/>
    </location>
</feature>
<dbReference type="InParanoid" id="A0A067Q077"/>
<dbReference type="AlphaFoldDB" id="A0A067Q077"/>